<evidence type="ECO:0000313" key="2">
    <source>
        <dbReference type="Proteomes" id="UP000018442"/>
    </source>
</evidence>
<gene>
    <name evidence="1" type="ORF">HMPREF0026_01396</name>
</gene>
<dbReference type="AlphaFoldDB" id="D0SJU8"/>
<dbReference type="HOGENOM" id="CLU_187368_0_0_6"/>
<organism evidence="1 2">
    <name type="scientific">Acinetobacter junii SH205</name>
    <dbReference type="NCBI Taxonomy" id="575587"/>
    <lineage>
        <taxon>Bacteria</taxon>
        <taxon>Pseudomonadati</taxon>
        <taxon>Pseudomonadota</taxon>
        <taxon>Gammaproteobacteria</taxon>
        <taxon>Moraxellales</taxon>
        <taxon>Moraxellaceae</taxon>
        <taxon>Acinetobacter</taxon>
    </lineage>
</organism>
<evidence type="ECO:0000313" key="1">
    <source>
        <dbReference type="EMBL" id="EEY94120.1"/>
    </source>
</evidence>
<sequence>MRNTMNKVTVVVKDQEENESIVIAQLNDLEDKDIPFFKRVEHIEVDGEIIHPNIDLLFENEADGKIYKLVAPVNDKRFI</sequence>
<dbReference type="Proteomes" id="UP000018442">
    <property type="component" value="Unassembled WGS sequence"/>
</dbReference>
<dbReference type="EMBL" id="GG705011">
    <property type="protein sequence ID" value="EEY94120.1"/>
    <property type="molecule type" value="Genomic_DNA"/>
</dbReference>
<proteinExistence type="predicted"/>
<accession>D0SJU8</accession>
<protein>
    <submittedName>
        <fullName evidence="1">Uncharacterized protein</fullName>
    </submittedName>
</protein>
<name>D0SJU8_ACIJU</name>
<reference evidence="2" key="1">
    <citation type="journal article" date="2012" name="PLoS ONE">
        <title>The success of Acinetobacter species; genetic, metabolic and virulence attributes.</title>
        <authorList>
            <person name="Peleg A.Y."/>
            <person name="de Breij A."/>
            <person name="Adams M.D."/>
            <person name="Cerqueira G.M."/>
            <person name="Mocali S."/>
            <person name="Galardini M."/>
            <person name="Nibbering P.H."/>
            <person name="Earl A.M."/>
            <person name="Ward D.V."/>
            <person name="Paterson D.L."/>
            <person name="Seifert H."/>
            <person name="Dijkshoorn L."/>
        </authorList>
    </citation>
    <scope>NUCLEOTIDE SEQUENCE [LARGE SCALE GENOMIC DNA]</scope>
    <source>
        <strain evidence="2">SH205</strain>
    </source>
</reference>